<keyword evidence="2" id="KW-0238">DNA-binding</keyword>
<evidence type="ECO:0000256" key="1">
    <source>
        <dbReference type="ARBA" id="ARBA00023015"/>
    </source>
</evidence>
<evidence type="ECO:0000256" key="2">
    <source>
        <dbReference type="ARBA" id="ARBA00023125"/>
    </source>
</evidence>
<name>A0A1H2GKJ1_9PSED</name>
<accession>A0A1H2GKJ1</accession>
<dbReference type="EMBL" id="LT629785">
    <property type="protein sequence ID" value="SDU20120.1"/>
    <property type="molecule type" value="Genomic_DNA"/>
</dbReference>
<gene>
    <name evidence="5" type="ORF">SAMN05216296_2365</name>
</gene>
<reference evidence="6" key="1">
    <citation type="submission" date="2016-10" db="EMBL/GenBank/DDBJ databases">
        <authorList>
            <person name="Varghese N."/>
            <person name="Submissions S."/>
        </authorList>
    </citation>
    <scope>NUCLEOTIDE SEQUENCE [LARGE SCALE GENOMIC DNA]</scope>
    <source>
        <strain evidence="6">DSM 17875</strain>
    </source>
</reference>
<protein>
    <submittedName>
        <fullName evidence="5">Transcriptional regulator, AraC family</fullName>
    </submittedName>
</protein>
<dbReference type="GO" id="GO:0000976">
    <property type="term" value="F:transcription cis-regulatory region binding"/>
    <property type="evidence" value="ECO:0007669"/>
    <property type="project" value="TreeGrafter"/>
</dbReference>
<dbReference type="PANTHER" id="PTHR47894">
    <property type="entry name" value="HTH-TYPE TRANSCRIPTIONAL REGULATOR GADX"/>
    <property type="match status" value="1"/>
</dbReference>
<keyword evidence="3" id="KW-0804">Transcription</keyword>
<dbReference type="GO" id="GO:0005829">
    <property type="term" value="C:cytosol"/>
    <property type="evidence" value="ECO:0007669"/>
    <property type="project" value="TreeGrafter"/>
</dbReference>
<dbReference type="PANTHER" id="PTHR47894:SF4">
    <property type="entry name" value="HTH-TYPE TRANSCRIPTIONAL REGULATOR GADX"/>
    <property type="match status" value="1"/>
</dbReference>
<dbReference type="STRING" id="364197.SAMN05216296_2365"/>
<dbReference type="SMART" id="SM00342">
    <property type="entry name" value="HTH_ARAC"/>
    <property type="match status" value="1"/>
</dbReference>
<dbReference type="PROSITE" id="PS01124">
    <property type="entry name" value="HTH_ARAC_FAMILY_2"/>
    <property type="match status" value="1"/>
</dbReference>
<organism evidence="5 6">
    <name type="scientific">Pseudomonas pohangensis</name>
    <dbReference type="NCBI Taxonomy" id="364197"/>
    <lineage>
        <taxon>Bacteria</taxon>
        <taxon>Pseudomonadati</taxon>
        <taxon>Pseudomonadota</taxon>
        <taxon>Gammaproteobacteria</taxon>
        <taxon>Pseudomonadales</taxon>
        <taxon>Pseudomonadaceae</taxon>
        <taxon>Pseudomonas</taxon>
    </lineage>
</organism>
<dbReference type="AlphaFoldDB" id="A0A1H2GKJ1"/>
<sequence>MMHHPLSAVLALRDIAFTLDDMPDKTPAPPTSLIRARILSGFDSLTSSLGGDPVALLQRVGLSTKELENPEDCIELEKVVRLLDITATSLDLADFGLRLGQQKDITVLGVVALIAQYSATVGEALAGVGRHLPYHSPDASLLVAADPLRPGYTLISYQISLDDDWPRRQAIELSYSIMLGFLQLLTGETGSDWYLQFRHAPGCSAVCYRNYLVEHITFGQAEDALSIPQRLLDIPIDTRDSRLREAAERFLRNLVRRFPLDVTRQVETLVERQLASGGGNLQRVAEQLGLHPRTLQRRLAGQGSYFEDVVDRVRQQRAHTLLLETALPLAEIASVLGYTEQSSLNRSCSRWFGMSPNSYRKNR</sequence>
<dbReference type="InterPro" id="IPR018060">
    <property type="entry name" value="HTH_AraC"/>
</dbReference>
<dbReference type="GO" id="GO:0003700">
    <property type="term" value="F:DNA-binding transcription factor activity"/>
    <property type="evidence" value="ECO:0007669"/>
    <property type="project" value="InterPro"/>
</dbReference>
<keyword evidence="1" id="KW-0805">Transcription regulation</keyword>
<evidence type="ECO:0000313" key="5">
    <source>
        <dbReference type="EMBL" id="SDU20120.1"/>
    </source>
</evidence>
<evidence type="ECO:0000259" key="4">
    <source>
        <dbReference type="PROSITE" id="PS01124"/>
    </source>
</evidence>
<dbReference type="Gene3D" id="1.10.10.60">
    <property type="entry name" value="Homeodomain-like"/>
    <property type="match status" value="1"/>
</dbReference>
<keyword evidence="6" id="KW-1185">Reference proteome</keyword>
<dbReference type="Pfam" id="PF12625">
    <property type="entry name" value="Arabinose_bd"/>
    <property type="match status" value="1"/>
</dbReference>
<dbReference type="SUPFAM" id="SSF46689">
    <property type="entry name" value="Homeodomain-like"/>
    <property type="match status" value="2"/>
</dbReference>
<dbReference type="InterPro" id="IPR009057">
    <property type="entry name" value="Homeodomain-like_sf"/>
</dbReference>
<dbReference type="Pfam" id="PF12833">
    <property type="entry name" value="HTH_18"/>
    <property type="match status" value="1"/>
</dbReference>
<dbReference type="RefSeq" id="WP_090195427.1">
    <property type="nucleotide sequence ID" value="NZ_LT629785.1"/>
</dbReference>
<proteinExistence type="predicted"/>
<dbReference type="OrthoDB" id="5740883at2"/>
<feature type="domain" description="HTH araC/xylS-type" evidence="4">
    <location>
        <begin position="264"/>
        <end position="362"/>
    </location>
</feature>
<dbReference type="Proteomes" id="UP000243232">
    <property type="component" value="Chromosome I"/>
</dbReference>
<evidence type="ECO:0000313" key="6">
    <source>
        <dbReference type="Proteomes" id="UP000243232"/>
    </source>
</evidence>
<dbReference type="InterPro" id="IPR032687">
    <property type="entry name" value="AraC-type_N"/>
</dbReference>
<evidence type="ECO:0000256" key="3">
    <source>
        <dbReference type="ARBA" id="ARBA00023163"/>
    </source>
</evidence>